<protein>
    <recommendedName>
        <fullName evidence="5">Holin-X, holin superfamily III</fullName>
    </recommendedName>
</protein>
<evidence type="ECO:0000256" key="1">
    <source>
        <dbReference type="SAM" id="MobiDB-lite"/>
    </source>
</evidence>
<feature type="region of interest" description="Disordered" evidence="1">
    <location>
        <begin position="1"/>
        <end position="27"/>
    </location>
</feature>
<organism evidence="3 4">
    <name type="scientific">Candidatus Neomicrothrix subdominans</name>
    <dbReference type="NCBI Taxonomy" id="2954438"/>
    <lineage>
        <taxon>Bacteria</taxon>
        <taxon>Bacillati</taxon>
        <taxon>Actinomycetota</taxon>
        <taxon>Acidimicrobiia</taxon>
        <taxon>Acidimicrobiales</taxon>
        <taxon>Microthrixaceae</taxon>
        <taxon>Candidatus Neomicrothrix</taxon>
    </lineage>
</organism>
<evidence type="ECO:0000256" key="2">
    <source>
        <dbReference type="SAM" id="Phobius"/>
    </source>
</evidence>
<feature type="transmembrane region" description="Helical" evidence="2">
    <location>
        <begin position="59"/>
        <end position="82"/>
    </location>
</feature>
<gene>
    <name evidence="3" type="ORF">IPN02_08950</name>
</gene>
<sequence length="117" mass="12336">MAKPSATTSKPVTTGATTPQPSADGTDAHWADQIADLIVDGVDRVRDRTVTPAQALAKYVVYGVIVAVLALPLLVLTLVLLVRVLDAFIPSGVWAPYLILGAVFVIAGALLWSKRSK</sequence>
<reference evidence="3 4" key="1">
    <citation type="submission" date="2020-10" db="EMBL/GenBank/DDBJ databases">
        <title>Connecting structure to function with the recovery of over 1000 high-quality activated sludge metagenome-assembled genomes encoding full-length rRNA genes using long-read sequencing.</title>
        <authorList>
            <person name="Singleton C.M."/>
            <person name="Petriglieri F."/>
            <person name="Kristensen J.M."/>
            <person name="Kirkegaard R.H."/>
            <person name="Michaelsen T.Y."/>
            <person name="Andersen M.H."/>
            <person name="Karst S.M."/>
            <person name="Dueholm M.S."/>
            <person name="Nielsen P.H."/>
            <person name="Albertsen M."/>
        </authorList>
    </citation>
    <scope>NUCLEOTIDE SEQUENCE [LARGE SCALE GENOMIC DNA]</scope>
    <source>
        <strain evidence="3">Lyne_18-Q3-R50-59_MAXAC.006</strain>
    </source>
</reference>
<evidence type="ECO:0000313" key="3">
    <source>
        <dbReference type="EMBL" id="MBK9296950.1"/>
    </source>
</evidence>
<comment type="caution">
    <text evidence="3">The sequence shown here is derived from an EMBL/GenBank/DDBJ whole genome shotgun (WGS) entry which is preliminary data.</text>
</comment>
<name>A0A936NBJ5_9ACTN</name>
<keyword evidence="2" id="KW-0472">Membrane</keyword>
<proteinExistence type="predicted"/>
<dbReference type="EMBL" id="JADJZA010000006">
    <property type="protein sequence ID" value="MBK9296950.1"/>
    <property type="molecule type" value="Genomic_DNA"/>
</dbReference>
<feature type="transmembrane region" description="Helical" evidence="2">
    <location>
        <begin position="94"/>
        <end position="112"/>
    </location>
</feature>
<keyword evidence="2" id="KW-1133">Transmembrane helix</keyword>
<accession>A0A936NBJ5</accession>
<dbReference type="Proteomes" id="UP000727993">
    <property type="component" value="Unassembled WGS sequence"/>
</dbReference>
<feature type="compositionally biased region" description="Polar residues" evidence="1">
    <location>
        <begin position="1"/>
        <end position="23"/>
    </location>
</feature>
<keyword evidence="2" id="KW-0812">Transmembrane</keyword>
<evidence type="ECO:0008006" key="5">
    <source>
        <dbReference type="Google" id="ProtNLM"/>
    </source>
</evidence>
<evidence type="ECO:0000313" key="4">
    <source>
        <dbReference type="Proteomes" id="UP000727993"/>
    </source>
</evidence>
<dbReference type="AlphaFoldDB" id="A0A936NBJ5"/>